<evidence type="ECO:0000256" key="7">
    <source>
        <dbReference type="ARBA" id="ARBA00023128"/>
    </source>
</evidence>
<reference evidence="11" key="1">
    <citation type="submission" date="2023-04" db="EMBL/GenBank/DDBJ databases">
        <title>Black Yeasts Isolated from many extreme environments.</title>
        <authorList>
            <person name="Coleine C."/>
            <person name="Stajich J.E."/>
            <person name="Selbmann L."/>
        </authorList>
    </citation>
    <scope>NUCLEOTIDE SEQUENCE</scope>
    <source>
        <strain evidence="11">CCFEE 5312</strain>
    </source>
</reference>
<dbReference type="SUPFAM" id="SSF81524">
    <property type="entry name" value="14 kDa protein of cytochrome bc1 complex (Ubiquinol-cytochrome c reductase)"/>
    <property type="match status" value="1"/>
</dbReference>
<comment type="subcellular location">
    <subcellularLocation>
        <location evidence="1">Mitochondrion inner membrane</location>
        <topology evidence="1">Peripheral membrane protein</topology>
        <orientation evidence="1">Matrix side</orientation>
    </subcellularLocation>
</comment>
<evidence type="ECO:0000256" key="9">
    <source>
        <dbReference type="PIRNR" id="PIRNR000022"/>
    </source>
</evidence>
<comment type="caution">
    <text evidence="11">The sequence shown here is derived from an EMBL/GenBank/DDBJ whole genome shotgun (WGS) entry which is preliminary data.</text>
</comment>
<dbReference type="InterPro" id="IPR036544">
    <property type="entry name" value="QCR7_sf"/>
</dbReference>
<organism evidence="11 12">
    <name type="scientific">Extremus antarcticus</name>
    <dbReference type="NCBI Taxonomy" id="702011"/>
    <lineage>
        <taxon>Eukaryota</taxon>
        <taxon>Fungi</taxon>
        <taxon>Dikarya</taxon>
        <taxon>Ascomycota</taxon>
        <taxon>Pezizomycotina</taxon>
        <taxon>Dothideomycetes</taxon>
        <taxon>Dothideomycetidae</taxon>
        <taxon>Mycosphaerellales</taxon>
        <taxon>Extremaceae</taxon>
        <taxon>Extremus</taxon>
    </lineage>
</organism>
<dbReference type="GO" id="GO:0006122">
    <property type="term" value="P:mitochondrial electron transport, ubiquinol to cytochrome c"/>
    <property type="evidence" value="ECO:0007669"/>
    <property type="project" value="InterPro"/>
</dbReference>
<gene>
    <name evidence="11" type="primary">QCR7</name>
    <name evidence="11" type="ORF">LTR09_003915</name>
</gene>
<dbReference type="AlphaFoldDB" id="A0AAJ0GB71"/>
<comment type="function">
    <text evidence="9">Component of the ubiquinol-cytochrome c oxidoreductase, a multisubunit transmembrane complex that is part of the mitochondrial electron transport chain which drives oxidative phosphorylation.</text>
</comment>
<dbReference type="Pfam" id="PF02271">
    <property type="entry name" value="UCR_14kD"/>
    <property type="match status" value="1"/>
</dbReference>
<keyword evidence="8 9" id="KW-0472">Membrane</keyword>
<keyword evidence="6 9" id="KW-0249">Electron transport</keyword>
<evidence type="ECO:0000256" key="5">
    <source>
        <dbReference type="ARBA" id="ARBA00022792"/>
    </source>
</evidence>
<comment type="similarity">
    <text evidence="2 9">Belongs to the UQCRB/QCR7 family.</text>
</comment>
<evidence type="ECO:0000256" key="10">
    <source>
        <dbReference type="SAM" id="MobiDB-lite"/>
    </source>
</evidence>
<dbReference type="PANTHER" id="PTHR12022:SF0">
    <property type="entry name" value="CYTOCHROME B-C1 COMPLEX SUBUNIT 7"/>
    <property type="match status" value="1"/>
</dbReference>
<evidence type="ECO:0000256" key="1">
    <source>
        <dbReference type="ARBA" id="ARBA00004443"/>
    </source>
</evidence>
<keyword evidence="3 9" id="KW-0813">Transport</keyword>
<proteinExistence type="inferred from homology"/>
<sequence>MSVPSLANFIVKRPWLRSWMVPLSKWYKDAAGYRKLGLRSDDLIPEENEIVQLAIKRLDAKEAYDRVYRMRRAFQCSLQHQLLPKPEWTTEEGDYQYLSPIIEEIEKERSEREDLESMVIKKPQIGSKTHHGTMK</sequence>
<protein>
    <recommendedName>
        <fullName evidence="9">Cytochrome b-c1 complex subunit 7</fullName>
    </recommendedName>
</protein>
<dbReference type="EMBL" id="JAWDJX010000009">
    <property type="protein sequence ID" value="KAK3055361.1"/>
    <property type="molecule type" value="Genomic_DNA"/>
</dbReference>
<accession>A0AAJ0GB71</accession>
<evidence type="ECO:0000256" key="8">
    <source>
        <dbReference type="ARBA" id="ARBA00023136"/>
    </source>
</evidence>
<feature type="region of interest" description="Disordered" evidence="10">
    <location>
        <begin position="109"/>
        <end position="135"/>
    </location>
</feature>
<dbReference type="PIRSF" id="PIRSF000022">
    <property type="entry name" value="Bc1_14K"/>
    <property type="match status" value="1"/>
</dbReference>
<evidence type="ECO:0000313" key="12">
    <source>
        <dbReference type="Proteomes" id="UP001271007"/>
    </source>
</evidence>
<evidence type="ECO:0000313" key="11">
    <source>
        <dbReference type="EMBL" id="KAK3055361.1"/>
    </source>
</evidence>
<keyword evidence="5 9" id="KW-0999">Mitochondrion inner membrane</keyword>
<dbReference type="Proteomes" id="UP001271007">
    <property type="component" value="Unassembled WGS sequence"/>
</dbReference>
<dbReference type="Gene3D" id="1.10.1090.10">
    <property type="entry name" value="Cytochrome b-c1 complex subunit 7"/>
    <property type="match status" value="1"/>
</dbReference>
<evidence type="ECO:0000256" key="3">
    <source>
        <dbReference type="ARBA" id="ARBA00022448"/>
    </source>
</evidence>
<dbReference type="PANTHER" id="PTHR12022">
    <property type="entry name" value="UBIQUINOL-CYTOCHROME C REDUCTASE COMPLEX 14 KD PROTEIN"/>
    <property type="match status" value="1"/>
</dbReference>
<dbReference type="GO" id="GO:0005743">
    <property type="term" value="C:mitochondrial inner membrane"/>
    <property type="evidence" value="ECO:0007669"/>
    <property type="project" value="UniProtKB-SubCell"/>
</dbReference>
<dbReference type="GO" id="GO:0045275">
    <property type="term" value="C:respiratory chain complex III"/>
    <property type="evidence" value="ECO:0007669"/>
    <property type="project" value="InterPro"/>
</dbReference>
<dbReference type="FunFam" id="1.10.1090.10:FF:000001">
    <property type="entry name" value="Cytochrome b-c1 complex subunit 7"/>
    <property type="match status" value="1"/>
</dbReference>
<name>A0AAJ0GB71_9PEZI</name>
<evidence type="ECO:0000256" key="4">
    <source>
        <dbReference type="ARBA" id="ARBA00022660"/>
    </source>
</evidence>
<dbReference type="InterPro" id="IPR003197">
    <property type="entry name" value="QCR7"/>
</dbReference>
<evidence type="ECO:0000256" key="6">
    <source>
        <dbReference type="ARBA" id="ARBA00022982"/>
    </source>
</evidence>
<keyword evidence="7 9" id="KW-0496">Mitochondrion</keyword>
<keyword evidence="4 9" id="KW-0679">Respiratory chain</keyword>
<keyword evidence="12" id="KW-1185">Reference proteome</keyword>
<evidence type="ECO:0000256" key="2">
    <source>
        <dbReference type="ARBA" id="ARBA00008554"/>
    </source>
</evidence>